<gene>
    <name evidence="1" type="ORF">GCM10023175_48200</name>
</gene>
<evidence type="ECO:0000313" key="1">
    <source>
        <dbReference type="EMBL" id="GAA4553094.1"/>
    </source>
</evidence>
<organism evidence="1 2">
    <name type="scientific">Pseudonocardia xishanensis</name>
    <dbReference type="NCBI Taxonomy" id="630995"/>
    <lineage>
        <taxon>Bacteria</taxon>
        <taxon>Bacillati</taxon>
        <taxon>Actinomycetota</taxon>
        <taxon>Actinomycetes</taxon>
        <taxon>Pseudonocardiales</taxon>
        <taxon>Pseudonocardiaceae</taxon>
        <taxon>Pseudonocardia</taxon>
    </lineage>
</organism>
<evidence type="ECO:0000313" key="2">
    <source>
        <dbReference type="Proteomes" id="UP001501598"/>
    </source>
</evidence>
<dbReference type="Proteomes" id="UP001501598">
    <property type="component" value="Unassembled WGS sequence"/>
</dbReference>
<dbReference type="EMBL" id="BAABGT010000075">
    <property type="protein sequence ID" value="GAA4553094.1"/>
    <property type="molecule type" value="Genomic_DNA"/>
</dbReference>
<keyword evidence="2" id="KW-1185">Reference proteome</keyword>
<protein>
    <submittedName>
        <fullName evidence="1">Uncharacterized protein</fullName>
    </submittedName>
</protein>
<proteinExistence type="predicted"/>
<sequence>MVGVEIQVLVPIETPVDTGGPLPVELPGFGPVPAELLTEAGHTTWRRPVTRDGVVIGCSRLASAGV</sequence>
<comment type="caution">
    <text evidence="1">The sequence shown here is derived from an EMBL/GenBank/DDBJ whole genome shotgun (WGS) entry which is preliminary data.</text>
</comment>
<name>A0ABP8RZC5_9PSEU</name>
<reference evidence="2" key="1">
    <citation type="journal article" date="2019" name="Int. J. Syst. Evol. Microbiol.">
        <title>The Global Catalogue of Microorganisms (GCM) 10K type strain sequencing project: providing services to taxonomists for standard genome sequencing and annotation.</title>
        <authorList>
            <consortium name="The Broad Institute Genomics Platform"/>
            <consortium name="The Broad Institute Genome Sequencing Center for Infectious Disease"/>
            <person name="Wu L."/>
            <person name="Ma J."/>
        </authorList>
    </citation>
    <scope>NUCLEOTIDE SEQUENCE [LARGE SCALE GENOMIC DNA]</scope>
    <source>
        <strain evidence="2">JCM 17906</strain>
    </source>
</reference>
<accession>A0ABP8RZC5</accession>